<dbReference type="Pfam" id="PF00300">
    <property type="entry name" value="His_Phos_1"/>
    <property type="match status" value="1"/>
</dbReference>
<dbReference type="RefSeq" id="WP_277619777.1">
    <property type="nucleotide sequence ID" value="NZ_AODF01000019.1"/>
</dbReference>
<dbReference type="InterPro" id="IPR013078">
    <property type="entry name" value="His_Pase_superF_clade-1"/>
</dbReference>
<keyword evidence="1" id="KW-0378">Hydrolase</keyword>
<evidence type="ECO:0000256" key="1">
    <source>
        <dbReference type="ARBA" id="ARBA00022801"/>
    </source>
</evidence>
<sequence length="224" mass="25245">MAGKIHFYLTRHGKTMFNTMERVQGWSDTPLTKPGREVAESLGRGLDICFDAVYTSDLRRTIETADLILRASGQTKLKQTTLEELREFCFGKFEGLPDQMMFEEVVQHLGYESIEEGLQAVDYGIVAETVHKLDDTGTAETWDKMQVRIKQALDIMIQNEEAENDKHVLVVSHGLTINAFLALLDPEKIDPTIENASITKILYDNGEWIVESVNDTSYILAGSI</sequence>
<dbReference type="Proteomes" id="UP000019249">
    <property type="component" value="Unassembled WGS sequence"/>
</dbReference>
<dbReference type="EMBL" id="AODF01000019">
    <property type="protein sequence ID" value="EUJ31237.1"/>
    <property type="molecule type" value="Genomic_DNA"/>
</dbReference>
<dbReference type="SUPFAM" id="SSF53254">
    <property type="entry name" value="Phosphoglycerate mutase-like"/>
    <property type="match status" value="1"/>
</dbReference>
<dbReference type="CDD" id="cd07067">
    <property type="entry name" value="HP_PGM_like"/>
    <property type="match status" value="1"/>
</dbReference>
<reference evidence="2 3" key="1">
    <citation type="journal article" date="2014" name="Int. J. Syst. Evol. Microbiol.">
        <title>Listeria floridensis sp. nov., Listeria aquatica sp. nov., Listeria cornellensis sp. nov., Listeria riparia sp. nov. and Listeria grandensis sp. nov., from agricultural and natural environments.</title>
        <authorList>
            <person name="den Bakker H.C."/>
            <person name="Warchocki S."/>
            <person name="Wright E.M."/>
            <person name="Allred A.F."/>
            <person name="Ahlstrom C."/>
            <person name="Manuel C.S."/>
            <person name="Stasiewicz M.J."/>
            <person name="Burrell A."/>
            <person name="Roof S."/>
            <person name="Strawn L."/>
            <person name="Fortes E.D."/>
            <person name="Nightingale K.K."/>
            <person name="Kephart D."/>
            <person name="Wiedmann M."/>
        </authorList>
    </citation>
    <scope>NUCLEOTIDE SEQUENCE [LARGE SCALE GENOMIC DNA]</scope>
    <source>
        <strain evidence="2 3">FSL S10-1187</strain>
    </source>
</reference>
<accession>A0ABP3AXI7</accession>
<gene>
    <name evidence="2" type="ORF">MFLO_09297</name>
</gene>
<dbReference type="InterPro" id="IPR051695">
    <property type="entry name" value="Phosphoglycerate_Mutase"/>
</dbReference>
<protein>
    <submittedName>
        <fullName evidence="2">Phosphoglycerate mutase</fullName>
    </submittedName>
</protein>
<organism evidence="2 3">
    <name type="scientific">Listeria floridensis FSL S10-1187</name>
    <dbReference type="NCBI Taxonomy" id="1265817"/>
    <lineage>
        <taxon>Bacteria</taxon>
        <taxon>Bacillati</taxon>
        <taxon>Bacillota</taxon>
        <taxon>Bacilli</taxon>
        <taxon>Bacillales</taxon>
        <taxon>Listeriaceae</taxon>
        <taxon>Listeria</taxon>
    </lineage>
</organism>
<comment type="caution">
    <text evidence="2">The sequence shown here is derived from an EMBL/GenBank/DDBJ whole genome shotgun (WGS) entry which is preliminary data.</text>
</comment>
<dbReference type="PANTHER" id="PTHR46517">
    <property type="entry name" value="FRUCTOSE-2,6-BISPHOSPHATASE TIGAR"/>
    <property type="match status" value="1"/>
</dbReference>
<name>A0ABP3AXI7_9LIST</name>
<dbReference type="SMART" id="SM00855">
    <property type="entry name" value="PGAM"/>
    <property type="match status" value="1"/>
</dbReference>
<keyword evidence="3" id="KW-1185">Reference proteome</keyword>
<evidence type="ECO:0000313" key="2">
    <source>
        <dbReference type="EMBL" id="EUJ31237.1"/>
    </source>
</evidence>
<dbReference type="InterPro" id="IPR029033">
    <property type="entry name" value="His_PPase_superfam"/>
</dbReference>
<evidence type="ECO:0000313" key="3">
    <source>
        <dbReference type="Proteomes" id="UP000019249"/>
    </source>
</evidence>
<proteinExistence type="predicted"/>
<dbReference type="PANTHER" id="PTHR46517:SF1">
    <property type="entry name" value="FRUCTOSE-2,6-BISPHOSPHATASE TIGAR"/>
    <property type="match status" value="1"/>
</dbReference>
<dbReference type="Gene3D" id="3.40.50.1240">
    <property type="entry name" value="Phosphoglycerate mutase-like"/>
    <property type="match status" value="1"/>
</dbReference>